<dbReference type="Pfam" id="PF07978">
    <property type="entry name" value="NIPSNAP"/>
    <property type="match status" value="2"/>
</dbReference>
<protein>
    <recommendedName>
        <fullName evidence="2">NIPSNAP domain-containing protein</fullName>
    </recommendedName>
</protein>
<evidence type="ECO:0000313" key="4">
    <source>
        <dbReference type="Proteomes" id="UP000279236"/>
    </source>
</evidence>
<dbReference type="Gene3D" id="3.30.70.100">
    <property type="match status" value="2"/>
</dbReference>
<dbReference type="PANTHER" id="PTHR21017">
    <property type="entry name" value="NIPSNAP-RELATED"/>
    <property type="match status" value="1"/>
</dbReference>
<feature type="domain" description="NIPSNAP" evidence="2">
    <location>
        <begin position="119"/>
        <end position="199"/>
    </location>
</feature>
<dbReference type="GO" id="GO:0000423">
    <property type="term" value="P:mitophagy"/>
    <property type="evidence" value="ECO:0007669"/>
    <property type="project" value="UniProtKB-ARBA"/>
</dbReference>
<proteinExistence type="inferred from homology"/>
<comment type="caution">
    <text evidence="3">The sequence shown here is derived from an EMBL/GenBank/DDBJ whole genome shotgun (WGS) entry which is preliminary data.</text>
</comment>
<accession>A0A427Y0V9</accession>
<feature type="domain" description="NIPSNAP" evidence="2">
    <location>
        <begin position="216"/>
        <end position="313"/>
    </location>
</feature>
<dbReference type="GeneID" id="39590806"/>
<gene>
    <name evidence="3" type="ORF">EHS24_006263</name>
</gene>
<dbReference type="AlphaFoldDB" id="A0A427Y0V9"/>
<reference evidence="3 4" key="1">
    <citation type="submission" date="2018-11" db="EMBL/GenBank/DDBJ databases">
        <title>Genome sequence of Apiotrichum porosum DSM 27194.</title>
        <authorList>
            <person name="Aliyu H."/>
            <person name="Gorte O."/>
            <person name="Ochsenreither K."/>
        </authorList>
    </citation>
    <scope>NUCLEOTIDE SEQUENCE [LARGE SCALE GENOMIC DNA]</scope>
    <source>
        <strain evidence="3 4">DSM 27194</strain>
    </source>
</reference>
<dbReference type="GO" id="GO:0005739">
    <property type="term" value="C:mitochondrion"/>
    <property type="evidence" value="ECO:0007669"/>
    <property type="project" value="TreeGrafter"/>
</dbReference>
<dbReference type="EMBL" id="RSCE01000003">
    <property type="protein sequence ID" value="RSH84739.1"/>
    <property type="molecule type" value="Genomic_DNA"/>
</dbReference>
<dbReference type="STRING" id="105984.A0A427Y0V9"/>
<sequence>MITRTLIRAPTNSARTLVATTRTRAIHATAVAGTKSKKEPAVAAAAAPGAPADGAAAPAAGRSGGVLSSLLYGSEVAKAKEEKEVQHSKVVGRGKYVHEKITHSVLPSQREAYLAAAEAYFTTLVNDSPQLGGVKLCGSWETIIGAVGNFTHILEYEGYSGYDETRKASLKHATLQALLKDILPLLQSRQHQIVSEFAFWPTSPPHDSGFPDGGVFELRTYELQPGKLLEWEGAWRRGLKARQRFVQPIGAFFGQIGQLHEVHHIWQYPDLETRKKTREQTWTVSTWADTVQETVKLTKSMKTTIMVPTSWSPLR</sequence>
<dbReference type="InterPro" id="IPR051557">
    <property type="entry name" value="NipSnap_domain"/>
</dbReference>
<dbReference type="InterPro" id="IPR012577">
    <property type="entry name" value="NIPSNAP"/>
</dbReference>
<dbReference type="InterPro" id="IPR011008">
    <property type="entry name" value="Dimeric_a/b-barrel"/>
</dbReference>
<evidence type="ECO:0000313" key="3">
    <source>
        <dbReference type="EMBL" id="RSH84739.1"/>
    </source>
</evidence>
<dbReference type="OrthoDB" id="10262843at2759"/>
<dbReference type="RefSeq" id="XP_028478187.1">
    <property type="nucleotide sequence ID" value="XM_028621735.1"/>
</dbReference>
<dbReference type="SUPFAM" id="SSF54909">
    <property type="entry name" value="Dimeric alpha+beta barrel"/>
    <property type="match status" value="2"/>
</dbReference>
<comment type="similarity">
    <text evidence="1">Belongs to the NipSnap family.</text>
</comment>
<keyword evidence="4" id="KW-1185">Reference proteome</keyword>
<evidence type="ECO:0000256" key="1">
    <source>
        <dbReference type="ARBA" id="ARBA00005291"/>
    </source>
</evidence>
<dbReference type="FunFam" id="3.30.70.100:FF:000004">
    <property type="entry name" value="NIPSNAP family protein"/>
    <property type="match status" value="1"/>
</dbReference>
<organism evidence="3 4">
    <name type="scientific">Apiotrichum porosum</name>
    <dbReference type="NCBI Taxonomy" id="105984"/>
    <lineage>
        <taxon>Eukaryota</taxon>
        <taxon>Fungi</taxon>
        <taxon>Dikarya</taxon>
        <taxon>Basidiomycota</taxon>
        <taxon>Agaricomycotina</taxon>
        <taxon>Tremellomycetes</taxon>
        <taxon>Trichosporonales</taxon>
        <taxon>Trichosporonaceae</taxon>
        <taxon>Apiotrichum</taxon>
    </lineage>
</organism>
<dbReference type="Proteomes" id="UP000279236">
    <property type="component" value="Unassembled WGS sequence"/>
</dbReference>
<name>A0A427Y0V9_9TREE</name>
<dbReference type="PANTHER" id="PTHR21017:SF17">
    <property type="entry name" value="PROTEIN NIPSNAP"/>
    <property type="match status" value="1"/>
</dbReference>
<evidence type="ECO:0000259" key="2">
    <source>
        <dbReference type="Pfam" id="PF07978"/>
    </source>
</evidence>